<evidence type="ECO:0000313" key="3">
    <source>
        <dbReference type="Proteomes" id="UP000594984"/>
    </source>
</evidence>
<dbReference type="GeneID" id="63911434"/>
<feature type="region of interest" description="Disordered" evidence="1">
    <location>
        <begin position="1"/>
        <end position="23"/>
    </location>
</feature>
<dbReference type="KEGG" id="vg:63911434"/>
<reference evidence="2 3" key="1">
    <citation type="submission" date="2020-12" db="EMBL/GenBank/DDBJ databases">
        <authorList>
            <person name="Amarh E.D."/>
            <person name="Dedrick R.M."/>
            <person name="Garlena R.A."/>
            <person name="Russell D.A."/>
            <person name="Jacobs-Sera D."/>
            <person name="Hatfull G.F."/>
        </authorList>
    </citation>
    <scope>NUCLEOTIDE SEQUENCE [LARGE SCALE GENOMIC DNA]</scope>
</reference>
<name>A0A7T1TTJ7_9CAUD</name>
<accession>A0A7T1TTJ7</accession>
<organism evidence="2 3">
    <name type="scientific">Mycobacterium phage phiT46-1</name>
    <dbReference type="NCBI Taxonomy" id="2775045"/>
    <lineage>
        <taxon>Viruses</taxon>
        <taxon>Duplodnaviria</taxon>
        <taxon>Heunggongvirae</taxon>
        <taxon>Uroviricota</taxon>
        <taxon>Caudoviricetes</taxon>
        <taxon>Mycoabscvirus</taxon>
        <taxon>Mycoabscvirus phiT46-1</taxon>
    </lineage>
</organism>
<keyword evidence="3" id="KW-1185">Reference proteome</keyword>
<dbReference type="RefSeq" id="YP_010050700.1">
    <property type="nucleotide sequence ID" value="NC_054432.1"/>
</dbReference>
<sequence length="92" mass="10596">MSEKPDSEIAACGGTTPLDPRDMTPDELFATLGLSDMDDRERLEFVHYMNAWSRHHLPGPNHWWRHALIYANLWKRTITAHVDQLITQALGQ</sequence>
<evidence type="ECO:0000313" key="2">
    <source>
        <dbReference type="EMBL" id="QPP19711.1"/>
    </source>
</evidence>
<proteinExistence type="predicted"/>
<evidence type="ECO:0000256" key="1">
    <source>
        <dbReference type="SAM" id="MobiDB-lite"/>
    </source>
</evidence>
<dbReference type="Proteomes" id="UP000594984">
    <property type="component" value="Segment"/>
</dbReference>
<protein>
    <submittedName>
        <fullName evidence="2">Uncharacterized protein</fullName>
    </submittedName>
</protein>
<dbReference type="EMBL" id="MW353181">
    <property type="protein sequence ID" value="QPP19711.1"/>
    <property type="molecule type" value="Genomic_DNA"/>
</dbReference>
<gene>
    <name evidence="2" type="primary">77</name>
    <name evidence="2" type="ORF">PHIT46-1_77</name>
</gene>